<evidence type="ECO:0000256" key="2">
    <source>
        <dbReference type="SAM" id="Phobius"/>
    </source>
</evidence>
<organism evidence="3 4">
    <name type="scientific">Methanobrevibacter thaueri</name>
    <dbReference type="NCBI Taxonomy" id="190975"/>
    <lineage>
        <taxon>Archaea</taxon>
        <taxon>Methanobacteriati</taxon>
        <taxon>Methanobacteriota</taxon>
        <taxon>Methanomada group</taxon>
        <taxon>Methanobacteria</taxon>
        <taxon>Methanobacteriales</taxon>
        <taxon>Methanobacteriaceae</taxon>
        <taxon>Methanobrevibacter</taxon>
    </lineage>
</organism>
<evidence type="ECO:0000313" key="4">
    <source>
        <dbReference type="Proteomes" id="UP000783037"/>
    </source>
</evidence>
<evidence type="ECO:0000313" key="3">
    <source>
        <dbReference type="EMBL" id="MBE6502040.1"/>
    </source>
</evidence>
<feature type="region of interest" description="Disordered" evidence="1">
    <location>
        <begin position="46"/>
        <end position="102"/>
    </location>
</feature>
<feature type="transmembrane region" description="Helical" evidence="2">
    <location>
        <begin position="155"/>
        <end position="172"/>
    </location>
</feature>
<accession>A0A8T3VB03</accession>
<dbReference type="RefSeq" id="WP_303739130.1">
    <property type="nucleotide sequence ID" value="NZ_SUTK01000026.1"/>
</dbReference>
<proteinExistence type="predicted"/>
<dbReference type="AlphaFoldDB" id="A0A8T3VB03"/>
<keyword evidence="2" id="KW-0812">Transmembrane</keyword>
<evidence type="ECO:0000256" key="1">
    <source>
        <dbReference type="SAM" id="MobiDB-lite"/>
    </source>
</evidence>
<name>A0A8T3VB03_9EURY</name>
<gene>
    <name evidence="3" type="ORF">E7Z79_06310</name>
</gene>
<dbReference type="Proteomes" id="UP000783037">
    <property type="component" value="Unassembled WGS sequence"/>
</dbReference>
<keyword evidence="2" id="KW-0472">Membrane</keyword>
<keyword evidence="2" id="KW-1133">Transmembrane helix</keyword>
<dbReference type="EMBL" id="SUTK01000026">
    <property type="protein sequence ID" value="MBE6502040.1"/>
    <property type="molecule type" value="Genomic_DNA"/>
</dbReference>
<reference evidence="3" key="1">
    <citation type="submission" date="2019-04" db="EMBL/GenBank/DDBJ databases">
        <title>Evolution of Biomass-Degrading Anaerobic Consortia Revealed by Metagenomics.</title>
        <authorList>
            <person name="Peng X."/>
        </authorList>
    </citation>
    <scope>NUCLEOTIDE SEQUENCE</scope>
    <source>
        <strain evidence="3">SIG18</strain>
    </source>
</reference>
<sequence length="175" mass="18219">MDISKKLLLTLLAIFCVIASAGAVCAADAYSDGGYDGLGYSDESGDWAGSQYSDDDQGGYSGSQYSDDDQGGYSGSQYNEDEQGGYAGSQYDVDEQGGYAGSQYDVDEQGGYAGSQYNETLENAAAGEPVNDTVVADNMTADATSSHTMLETGNPILALFAVTAIIGGLSFFKRN</sequence>
<comment type="caution">
    <text evidence="3">The sequence shown here is derived from an EMBL/GenBank/DDBJ whole genome shotgun (WGS) entry which is preliminary data.</text>
</comment>
<protein>
    <submittedName>
        <fullName evidence="3">Uncharacterized protein</fullName>
    </submittedName>
</protein>